<evidence type="ECO:0000256" key="11">
    <source>
        <dbReference type="HAMAP-Rule" id="MF_01576"/>
    </source>
</evidence>
<dbReference type="SUPFAM" id="SSF53223">
    <property type="entry name" value="Aminoacid dehydrogenase-like, N-terminal domain"/>
    <property type="match status" value="1"/>
</dbReference>
<evidence type="ECO:0000259" key="12">
    <source>
        <dbReference type="Pfam" id="PF00763"/>
    </source>
</evidence>
<feature type="binding site" evidence="11">
    <location>
        <position position="226"/>
    </location>
    <ligand>
        <name>NADP(+)</name>
        <dbReference type="ChEBI" id="CHEBI:58349"/>
    </ligand>
</feature>
<evidence type="ECO:0000256" key="6">
    <source>
        <dbReference type="ARBA" id="ARBA00022857"/>
    </source>
</evidence>
<keyword evidence="5 11" id="KW-0378">Hydrolase</keyword>
<organism evidence="14 15">
    <name type="scientific">Candidatus Caccosoma faecigallinarum</name>
    <dbReference type="NCBI Taxonomy" id="2840720"/>
    <lineage>
        <taxon>Bacteria</taxon>
        <taxon>Bacillati</taxon>
        <taxon>Bacillota</taxon>
        <taxon>Bacillota incertae sedis</taxon>
        <taxon>Candidatus Caccosoma</taxon>
    </lineage>
</organism>
<evidence type="ECO:0000256" key="2">
    <source>
        <dbReference type="ARBA" id="ARBA00022563"/>
    </source>
</evidence>
<evidence type="ECO:0000313" key="15">
    <source>
        <dbReference type="Proteomes" id="UP000886893"/>
    </source>
</evidence>
<comment type="caution">
    <text evidence="11">Lacks conserved residue(s) required for the propagation of feature annotation.</text>
</comment>
<proteinExistence type="inferred from homology"/>
<dbReference type="Proteomes" id="UP000886893">
    <property type="component" value="Unassembled WGS sequence"/>
</dbReference>
<dbReference type="SUPFAM" id="SSF51735">
    <property type="entry name" value="NAD(P)-binding Rossmann-fold domains"/>
    <property type="match status" value="1"/>
</dbReference>
<dbReference type="InterPro" id="IPR020631">
    <property type="entry name" value="THF_DH/CycHdrlase_NAD-bd_dom"/>
</dbReference>
<dbReference type="InterPro" id="IPR000672">
    <property type="entry name" value="THF_DH/CycHdrlase"/>
</dbReference>
<feature type="domain" description="Tetrahydrofolate dehydrogenase/cyclohydrolase catalytic" evidence="12">
    <location>
        <begin position="5"/>
        <end position="115"/>
    </location>
</feature>
<keyword evidence="3 11" id="KW-0028">Amino-acid biosynthesis</keyword>
<keyword evidence="7 11" id="KW-0560">Oxidoreductase</keyword>
<feature type="binding site" evidence="11">
    <location>
        <begin position="160"/>
        <end position="162"/>
    </location>
    <ligand>
        <name>NADP(+)</name>
        <dbReference type="ChEBI" id="CHEBI:58349"/>
    </ligand>
</feature>
<dbReference type="GO" id="GO:0006164">
    <property type="term" value="P:purine nucleotide biosynthetic process"/>
    <property type="evidence" value="ECO:0007669"/>
    <property type="project" value="UniProtKB-KW"/>
</dbReference>
<dbReference type="GO" id="GO:0004477">
    <property type="term" value="F:methenyltetrahydrofolate cyclohydrolase activity"/>
    <property type="evidence" value="ECO:0007669"/>
    <property type="project" value="UniProtKB-UniRule"/>
</dbReference>
<dbReference type="Gene3D" id="3.40.50.10860">
    <property type="entry name" value="Leucine Dehydrogenase, chain A, domain 1"/>
    <property type="match status" value="1"/>
</dbReference>
<keyword evidence="2 11" id="KW-0554">One-carbon metabolism</keyword>
<comment type="catalytic activity">
    <reaction evidence="11">
        <text>(6R)-5,10-methylene-5,6,7,8-tetrahydrofolate + NADP(+) = (6R)-5,10-methenyltetrahydrofolate + NADPH</text>
        <dbReference type="Rhea" id="RHEA:22812"/>
        <dbReference type="ChEBI" id="CHEBI:15636"/>
        <dbReference type="ChEBI" id="CHEBI:57455"/>
        <dbReference type="ChEBI" id="CHEBI:57783"/>
        <dbReference type="ChEBI" id="CHEBI:58349"/>
        <dbReference type="EC" id="1.5.1.5"/>
    </reaction>
</comment>
<comment type="function">
    <text evidence="11">Catalyzes the oxidation of 5,10-methylenetetrahydrofolate to 5,10-methenyltetrahydrofolate and then the hydrolysis of 5,10-methenyltetrahydrofolate to 10-formyltetrahydrofolate.</text>
</comment>
<dbReference type="AlphaFoldDB" id="A0A9D1G869"/>
<comment type="subunit">
    <text evidence="11">Homodimer.</text>
</comment>
<dbReference type="Pfam" id="PF00763">
    <property type="entry name" value="THF_DHG_CYH"/>
    <property type="match status" value="1"/>
</dbReference>
<dbReference type="EMBL" id="DVKI01000096">
    <property type="protein sequence ID" value="HIT17342.1"/>
    <property type="molecule type" value="Genomic_DNA"/>
</dbReference>
<keyword evidence="6 11" id="KW-0521">NADP</keyword>
<dbReference type="EC" id="3.5.4.9" evidence="11"/>
<evidence type="ECO:0000256" key="10">
    <source>
        <dbReference type="ARBA" id="ARBA00023268"/>
    </source>
</evidence>
<dbReference type="CDD" id="cd01080">
    <property type="entry name" value="NAD_bind_m-THF_DH_Cyclohyd"/>
    <property type="match status" value="1"/>
</dbReference>
<comment type="catalytic activity">
    <reaction evidence="11">
        <text>(6R)-5,10-methenyltetrahydrofolate + H2O = (6R)-10-formyltetrahydrofolate + H(+)</text>
        <dbReference type="Rhea" id="RHEA:23700"/>
        <dbReference type="ChEBI" id="CHEBI:15377"/>
        <dbReference type="ChEBI" id="CHEBI:15378"/>
        <dbReference type="ChEBI" id="CHEBI:57455"/>
        <dbReference type="ChEBI" id="CHEBI:195366"/>
        <dbReference type="EC" id="3.5.4.9"/>
    </reaction>
</comment>
<gene>
    <name evidence="11" type="primary">folD</name>
    <name evidence="14" type="ORF">IAD04_03040</name>
</gene>
<dbReference type="GO" id="GO:0004488">
    <property type="term" value="F:methylenetetrahydrofolate dehydrogenase (NADP+) activity"/>
    <property type="evidence" value="ECO:0007669"/>
    <property type="project" value="UniProtKB-UniRule"/>
</dbReference>
<accession>A0A9D1G869</accession>
<dbReference type="GO" id="GO:0000105">
    <property type="term" value="P:L-histidine biosynthetic process"/>
    <property type="evidence" value="ECO:0007669"/>
    <property type="project" value="UniProtKB-KW"/>
</dbReference>
<reference evidence="14" key="1">
    <citation type="submission" date="2020-10" db="EMBL/GenBank/DDBJ databases">
        <authorList>
            <person name="Gilroy R."/>
        </authorList>
    </citation>
    <scope>NUCLEOTIDE SEQUENCE</scope>
    <source>
        <strain evidence="14">14508</strain>
    </source>
</reference>
<comment type="pathway">
    <text evidence="1 11">One-carbon metabolism; tetrahydrofolate interconversion.</text>
</comment>
<reference evidence="14" key="2">
    <citation type="journal article" date="2021" name="PeerJ">
        <title>Extensive microbial diversity within the chicken gut microbiome revealed by metagenomics and culture.</title>
        <authorList>
            <person name="Gilroy R."/>
            <person name="Ravi A."/>
            <person name="Getino M."/>
            <person name="Pursley I."/>
            <person name="Horton D.L."/>
            <person name="Alikhan N.F."/>
            <person name="Baker D."/>
            <person name="Gharbi K."/>
            <person name="Hall N."/>
            <person name="Watson M."/>
            <person name="Adriaenssens E.M."/>
            <person name="Foster-Nyarko E."/>
            <person name="Jarju S."/>
            <person name="Secka A."/>
            <person name="Antonio M."/>
            <person name="Oren A."/>
            <person name="Chaudhuri R.R."/>
            <person name="La Ragione R."/>
            <person name="Hildebrand F."/>
            <person name="Pallen M.J."/>
        </authorList>
    </citation>
    <scope>NUCLEOTIDE SEQUENCE</scope>
    <source>
        <strain evidence="14">14508</strain>
    </source>
</reference>
<keyword evidence="9 11" id="KW-0486">Methionine biosynthesis</keyword>
<keyword evidence="4 11" id="KW-0658">Purine biosynthesis</keyword>
<dbReference type="PRINTS" id="PR00085">
    <property type="entry name" value="THFDHDRGNASE"/>
</dbReference>
<evidence type="ECO:0000256" key="1">
    <source>
        <dbReference type="ARBA" id="ARBA00004777"/>
    </source>
</evidence>
<feature type="domain" description="Tetrahydrofolate dehydrogenase/cyclohydrolase NAD(P)-binding" evidence="13">
    <location>
        <begin position="134"/>
        <end position="273"/>
    </location>
</feature>
<dbReference type="PANTHER" id="PTHR48099">
    <property type="entry name" value="C-1-TETRAHYDROFOLATE SYNTHASE, CYTOPLASMIC-RELATED"/>
    <property type="match status" value="1"/>
</dbReference>
<dbReference type="EC" id="1.5.1.5" evidence="11"/>
<dbReference type="GO" id="GO:0005829">
    <property type="term" value="C:cytosol"/>
    <property type="evidence" value="ECO:0007669"/>
    <property type="project" value="TreeGrafter"/>
</dbReference>
<dbReference type="PANTHER" id="PTHR48099:SF5">
    <property type="entry name" value="C-1-TETRAHYDROFOLATE SYNTHASE, CYTOPLASMIC"/>
    <property type="match status" value="1"/>
</dbReference>
<keyword evidence="8 11" id="KW-0368">Histidine biosynthesis</keyword>
<evidence type="ECO:0000256" key="9">
    <source>
        <dbReference type="ARBA" id="ARBA00023167"/>
    </source>
</evidence>
<dbReference type="InterPro" id="IPR020630">
    <property type="entry name" value="THF_DH/CycHdrlase_cat_dom"/>
</dbReference>
<dbReference type="InterPro" id="IPR036291">
    <property type="entry name" value="NAD(P)-bd_dom_sf"/>
</dbReference>
<sequence length="284" mass="31694">MTKILDGKIAAQAIKEELKEKYLSFKEKLKLVIIHSNKPDSASYLNARKKIFKEFNAELEEILISNETKKEELYAILDNVNQDYSVDGIMLDRPLPSSFHEQDFLSYISPQKDVDGYTYTNLGKLMSNQPCLNACTAMAAISLVEYYNIPLEGKNVLIIGRSVNVGKPLALLLLNKNATVTIAHSKTKDLIKIAKKADIIFTCVGKANFITKDFVTKKTILVDIGINFDENHKLCGDVSKECYPLVQAYSPVPGGVGVLTNLMLMKNLYDAHQNGVIQNEQNSL</sequence>
<dbReference type="GO" id="GO:0009086">
    <property type="term" value="P:methionine biosynthetic process"/>
    <property type="evidence" value="ECO:0007669"/>
    <property type="project" value="UniProtKB-KW"/>
</dbReference>
<evidence type="ECO:0000259" key="13">
    <source>
        <dbReference type="Pfam" id="PF02882"/>
    </source>
</evidence>
<name>A0A9D1G869_9FIRM</name>
<comment type="caution">
    <text evidence="14">The sequence shown here is derived from an EMBL/GenBank/DDBJ whole genome shotgun (WGS) entry which is preliminary data.</text>
</comment>
<evidence type="ECO:0000256" key="3">
    <source>
        <dbReference type="ARBA" id="ARBA00022605"/>
    </source>
</evidence>
<evidence type="ECO:0000256" key="5">
    <source>
        <dbReference type="ARBA" id="ARBA00022801"/>
    </source>
</evidence>
<keyword evidence="10 11" id="KW-0511">Multifunctional enzyme</keyword>
<dbReference type="Gene3D" id="3.40.50.720">
    <property type="entry name" value="NAD(P)-binding Rossmann-like Domain"/>
    <property type="match status" value="1"/>
</dbReference>
<dbReference type="Pfam" id="PF02882">
    <property type="entry name" value="THF_DHG_CYH_C"/>
    <property type="match status" value="1"/>
</dbReference>
<protein>
    <recommendedName>
        <fullName evidence="11">Bifunctional protein FolD</fullName>
    </recommendedName>
    <domain>
        <recommendedName>
            <fullName evidence="11">Methylenetetrahydrofolate dehydrogenase</fullName>
            <ecNumber evidence="11">1.5.1.5</ecNumber>
        </recommendedName>
    </domain>
    <domain>
        <recommendedName>
            <fullName evidence="11">Methenyltetrahydrofolate cyclohydrolase</fullName>
            <ecNumber evidence="11">3.5.4.9</ecNumber>
        </recommendedName>
    </domain>
</protein>
<evidence type="ECO:0000256" key="8">
    <source>
        <dbReference type="ARBA" id="ARBA00023102"/>
    </source>
</evidence>
<dbReference type="InterPro" id="IPR046346">
    <property type="entry name" value="Aminoacid_DH-like_N_sf"/>
</dbReference>
<evidence type="ECO:0000256" key="4">
    <source>
        <dbReference type="ARBA" id="ARBA00022755"/>
    </source>
</evidence>
<evidence type="ECO:0000256" key="7">
    <source>
        <dbReference type="ARBA" id="ARBA00023002"/>
    </source>
</evidence>
<comment type="similarity">
    <text evidence="11">Belongs to the tetrahydrofolate dehydrogenase/cyclohydrolase family.</text>
</comment>
<dbReference type="HAMAP" id="MF_01576">
    <property type="entry name" value="THF_DHG_CYH"/>
    <property type="match status" value="1"/>
</dbReference>
<evidence type="ECO:0000313" key="14">
    <source>
        <dbReference type="EMBL" id="HIT17342.1"/>
    </source>
</evidence>
<dbReference type="GO" id="GO:0035999">
    <property type="term" value="P:tetrahydrofolate interconversion"/>
    <property type="evidence" value="ECO:0007669"/>
    <property type="project" value="UniProtKB-UniRule"/>
</dbReference>